<keyword evidence="6 7" id="KW-0067">ATP-binding</keyword>
<evidence type="ECO:0000259" key="9">
    <source>
        <dbReference type="Pfam" id="PF02875"/>
    </source>
</evidence>
<comment type="subcellular location">
    <subcellularLocation>
        <location evidence="1 7 8">Cytoplasm</location>
    </subcellularLocation>
</comment>
<evidence type="ECO:0000256" key="8">
    <source>
        <dbReference type="RuleBase" id="RU003664"/>
    </source>
</evidence>
<evidence type="ECO:0000313" key="11">
    <source>
        <dbReference type="EMBL" id="OGY48058.1"/>
    </source>
</evidence>
<dbReference type="GO" id="GO:0008360">
    <property type="term" value="P:regulation of cell shape"/>
    <property type="evidence" value="ECO:0007669"/>
    <property type="project" value="UniProtKB-KW"/>
</dbReference>
<keyword evidence="7 8" id="KW-0132">Cell division</keyword>
<dbReference type="SUPFAM" id="SSF53244">
    <property type="entry name" value="MurD-like peptide ligases, peptide-binding domain"/>
    <property type="match status" value="1"/>
</dbReference>
<comment type="pathway">
    <text evidence="2 7 8">Cell wall biogenesis; peptidoglycan biosynthesis.</text>
</comment>
<dbReference type="HAMAP" id="MF_00639">
    <property type="entry name" value="MurD"/>
    <property type="match status" value="1"/>
</dbReference>
<dbReference type="Gene3D" id="3.40.50.720">
    <property type="entry name" value="NAD(P)-binding Rossmann-like Domain"/>
    <property type="match status" value="1"/>
</dbReference>
<dbReference type="InterPro" id="IPR013221">
    <property type="entry name" value="Mur_ligase_cen"/>
</dbReference>
<keyword evidence="7 8" id="KW-0131">Cell cycle</keyword>
<dbReference type="Gene3D" id="3.90.190.20">
    <property type="entry name" value="Mur ligase, C-terminal domain"/>
    <property type="match status" value="1"/>
</dbReference>
<dbReference type="PANTHER" id="PTHR43692:SF1">
    <property type="entry name" value="UDP-N-ACETYLMURAMOYLALANINE--D-GLUTAMATE LIGASE"/>
    <property type="match status" value="1"/>
</dbReference>
<dbReference type="Pfam" id="PF02875">
    <property type="entry name" value="Mur_ligase_C"/>
    <property type="match status" value="1"/>
</dbReference>
<dbReference type="InterPro" id="IPR036615">
    <property type="entry name" value="Mur_ligase_C_dom_sf"/>
</dbReference>
<dbReference type="Proteomes" id="UP000178432">
    <property type="component" value="Unassembled WGS sequence"/>
</dbReference>
<evidence type="ECO:0000256" key="4">
    <source>
        <dbReference type="ARBA" id="ARBA00022598"/>
    </source>
</evidence>
<dbReference type="InterPro" id="IPR004101">
    <property type="entry name" value="Mur_ligase_C"/>
</dbReference>
<name>A0A1G1Y6Y1_9BACT</name>
<proteinExistence type="inferred from homology"/>
<keyword evidence="7 8" id="KW-0133">Cell shape</keyword>
<dbReference type="GO" id="GO:0051301">
    <property type="term" value="P:cell division"/>
    <property type="evidence" value="ECO:0007669"/>
    <property type="project" value="UniProtKB-KW"/>
</dbReference>
<dbReference type="SUPFAM" id="SSF53623">
    <property type="entry name" value="MurD-like peptide ligases, catalytic domain"/>
    <property type="match status" value="1"/>
</dbReference>
<dbReference type="AlphaFoldDB" id="A0A1G1Y6Y1"/>
<reference evidence="11 12" key="1">
    <citation type="journal article" date="2016" name="Nat. Commun.">
        <title>Thousands of microbial genomes shed light on interconnected biogeochemical processes in an aquifer system.</title>
        <authorList>
            <person name="Anantharaman K."/>
            <person name="Brown C.T."/>
            <person name="Hug L.A."/>
            <person name="Sharon I."/>
            <person name="Castelle C.J."/>
            <person name="Probst A.J."/>
            <person name="Thomas B.C."/>
            <person name="Singh A."/>
            <person name="Wilkins M.J."/>
            <person name="Karaoz U."/>
            <person name="Brodie E.L."/>
            <person name="Williams K.H."/>
            <person name="Hubbard S.S."/>
            <person name="Banfield J.F."/>
        </authorList>
    </citation>
    <scope>NUCLEOTIDE SEQUENCE [LARGE SCALE GENOMIC DNA]</scope>
</reference>
<keyword evidence="7 8" id="KW-0573">Peptidoglycan synthesis</keyword>
<sequence length="489" mass="53934">MDFKDKKVTVMGLGLFGGGVATVNWLVKHGAKVTVTDLKTKRELKSSLNKLTGLSACKLVLGRHEEAGFKKADIVVQNPGVPRESRYLKIARQAGAAIENEASLFLKNCPGAVIGVTGTRGKSTTASLIYEMLTACRLPLTTGNKRLAVGGKWLAFLAGLPQKPMLEILDKVKANDIVVLELSSWQLEILGEQKLSPRTAVITNIFPDHLNRYAGMKDYIAAKKNIFLFQKPGDFCVLNYDNEETKKMGKQVRGHRLWFSGGYFPEQNGVFAKGNKIYWRKDGQEPLICRFKDIKLAGEHNLQNVLAAVCAAGIFQVKPEAVKKVLRNFSGLPFRQELIRKINGISYVNDTTATTPDGTSAALNSIKQKSKKAKKQKTIILIAGGDTKNIPDIKYKELAGLIERNCKAVILFKGKGSRQILKFLKIKNLVSEVGYMAEAVGLAENFAEKGDTVLLSPACASFNLFVNEFDRGEQFNRAVKSLKHKNTRT</sequence>
<dbReference type="GO" id="GO:0009252">
    <property type="term" value="P:peptidoglycan biosynthetic process"/>
    <property type="evidence" value="ECO:0007669"/>
    <property type="project" value="UniProtKB-UniRule"/>
</dbReference>
<dbReference type="EMBL" id="MHIF01000019">
    <property type="protein sequence ID" value="OGY48058.1"/>
    <property type="molecule type" value="Genomic_DNA"/>
</dbReference>
<dbReference type="GO" id="GO:0008764">
    <property type="term" value="F:UDP-N-acetylmuramoylalanine-D-glutamate ligase activity"/>
    <property type="evidence" value="ECO:0007669"/>
    <property type="project" value="UniProtKB-UniRule"/>
</dbReference>
<gene>
    <name evidence="7" type="primary">murD</name>
    <name evidence="11" type="ORF">A2663_03200</name>
</gene>
<keyword evidence="7 8" id="KW-0961">Cell wall biogenesis/degradation</keyword>
<dbReference type="InterPro" id="IPR005762">
    <property type="entry name" value="MurD"/>
</dbReference>
<dbReference type="PANTHER" id="PTHR43692">
    <property type="entry name" value="UDP-N-ACETYLMURAMOYLALANINE--D-GLUTAMATE LIGASE"/>
    <property type="match status" value="1"/>
</dbReference>
<dbReference type="Pfam" id="PF08245">
    <property type="entry name" value="Mur_ligase_M"/>
    <property type="match status" value="1"/>
</dbReference>
<evidence type="ECO:0000259" key="10">
    <source>
        <dbReference type="Pfam" id="PF08245"/>
    </source>
</evidence>
<comment type="caution">
    <text evidence="11">The sequence shown here is derived from an EMBL/GenBank/DDBJ whole genome shotgun (WGS) entry which is preliminary data.</text>
</comment>
<comment type="catalytic activity">
    <reaction evidence="7 8">
        <text>UDP-N-acetyl-alpha-D-muramoyl-L-alanine + D-glutamate + ATP = UDP-N-acetyl-alpha-D-muramoyl-L-alanyl-D-glutamate + ADP + phosphate + H(+)</text>
        <dbReference type="Rhea" id="RHEA:16429"/>
        <dbReference type="ChEBI" id="CHEBI:15378"/>
        <dbReference type="ChEBI" id="CHEBI:29986"/>
        <dbReference type="ChEBI" id="CHEBI:30616"/>
        <dbReference type="ChEBI" id="CHEBI:43474"/>
        <dbReference type="ChEBI" id="CHEBI:83898"/>
        <dbReference type="ChEBI" id="CHEBI:83900"/>
        <dbReference type="ChEBI" id="CHEBI:456216"/>
        <dbReference type="EC" id="6.3.2.9"/>
    </reaction>
</comment>
<feature type="domain" description="Mur ligase central" evidence="10">
    <location>
        <begin position="116"/>
        <end position="312"/>
    </location>
</feature>
<accession>A0A1G1Y6Y1</accession>
<dbReference type="InterPro" id="IPR036565">
    <property type="entry name" value="Mur-like_cat_sf"/>
</dbReference>
<evidence type="ECO:0000256" key="7">
    <source>
        <dbReference type="HAMAP-Rule" id="MF_00639"/>
    </source>
</evidence>
<evidence type="ECO:0000256" key="6">
    <source>
        <dbReference type="ARBA" id="ARBA00022840"/>
    </source>
</evidence>
<dbReference type="Pfam" id="PF21799">
    <property type="entry name" value="MurD-like_N"/>
    <property type="match status" value="1"/>
</dbReference>
<comment type="similarity">
    <text evidence="7">Belongs to the MurCDEF family.</text>
</comment>
<keyword evidence="5 7" id="KW-0547">Nucleotide-binding</keyword>
<evidence type="ECO:0000256" key="1">
    <source>
        <dbReference type="ARBA" id="ARBA00004496"/>
    </source>
</evidence>
<dbReference type="GO" id="GO:0005737">
    <property type="term" value="C:cytoplasm"/>
    <property type="evidence" value="ECO:0007669"/>
    <property type="project" value="UniProtKB-SubCell"/>
</dbReference>
<evidence type="ECO:0000313" key="12">
    <source>
        <dbReference type="Proteomes" id="UP000178432"/>
    </source>
</evidence>
<feature type="domain" description="Mur ligase C-terminal" evidence="9">
    <location>
        <begin position="335"/>
        <end position="459"/>
    </location>
</feature>
<dbReference type="NCBIfam" id="TIGR01087">
    <property type="entry name" value="murD"/>
    <property type="match status" value="1"/>
</dbReference>
<feature type="binding site" evidence="7">
    <location>
        <begin position="118"/>
        <end position="124"/>
    </location>
    <ligand>
        <name>ATP</name>
        <dbReference type="ChEBI" id="CHEBI:30616"/>
    </ligand>
</feature>
<keyword evidence="4 7" id="KW-0436">Ligase</keyword>
<evidence type="ECO:0000256" key="2">
    <source>
        <dbReference type="ARBA" id="ARBA00004752"/>
    </source>
</evidence>
<dbReference type="EC" id="6.3.2.9" evidence="7 8"/>
<protein>
    <recommendedName>
        <fullName evidence="7 8">UDP-N-acetylmuramoylalanine--D-glutamate ligase</fullName>
        <ecNumber evidence="7 8">6.3.2.9</ecNumber>
    </recommendedName>
    <alternativeName>
        <fullName evidence="7">D-glutamic acid-adding enzyme</fullName>
    </alternativeName>
    <alternativeName>
        <fullName evidence="7">UDP-N-acetylmuramoyl-L-alanyl-D-glutamate synthetase</fullName>
    </alternativeName>
</protein>
<evidence type="ECO:0000256" key="3">
    <source>
        <dbReference type="ARBA" id="ARBA00022490"/>
    </source>
</evidence>
<dbReference type="UniPathway" id="UPA00219"/>
<dbReference type="GO" id="GO:0005524">
    <property type="term" value="F:ATP binding"/>
    <property type="evidence" value="ECO:0007669"/>
    <property type="project" value="UniProtKB-UniRule"/>
</dbReference>
<keyword evidence="3 7" id="KW-0963">Cytoplasm</keyword>
<dbReference type="Gene3D" id="3.40.1190.10">
    <property type="entry name" value="Mur-like, catalytic domain"/>
    <property type="match status" value="1"/>
</dbReference>
<dbReference type="SUPFAM" id="SSF51984">
    <property type="entry name" value="MurCD N-terminal domain"/>
    <property type="match status" value="1"/>
</dbReference>
<evidence type="ECO:0000256" key="5">
    <source>
        <dbReference type="ARBA" id="ARBA00022741"/>
    </source>
</evidence>
<organism evidence="11 12">
    <name type="scientific">Candidatus Buchananbacteria bacterium RIFCSPHIGHO2_01_FULL_46_12</name>
    <dbReference type="NCBI Taxonomy" id="1797536"/>
    <lineage>
        <taxon>Bacteria</taxon>
        <taxon>Candidatus Buchananiibacteriota</taxon>
    </lineage>
</organism>
<comment type="function">
    <text evidence="7 8">Cell wall formation. Catalyzes the addition of glutamate to the nucleotide precursor UDP-N-acetylmuramoyl-L-alanine (UMA).</text>
</comment>
<dbReference type="GO" id="GO:0071555">
    <property type="term" value="P:cell wall organization"/>
    <property type="evidence" value="ECO:0007669"/>
    <property type="project" value="UniProtKB-KW"/>
</dbReference>